<dbReference type="AlphaFoldDB" id="A0A086YYR9"/>
<keyword evidence="5" id="KW-1185">Reference proteome</keyword>
<dbReference type="SUPFAM" id="SSF49764">
    <property type="entry name" value="HSP20-like chaperones"/>
    <property type="match status" value="1"/>
</dbReference>
<evidence type="ECO:0000313" key="4">
    <source>
        <dbReference type="EMBL" id="KFI39419.1"/>
    </source>
</evidence>
<dbReference type="InterPro" id="IPR002068">
    <property type="entry name" value="A-crystallin/Hsp20_dom"/>
</dbReference>
<dbReference type="Pfam" id="PF00011">
    <property type="entry name" value="HSP20"/>
    <property type="match status" value="1"/>
</dbReference>
<accession>A0A086YYR9</accession>
<evidence type="ECO:0000256" key="2">
    <source>
        <dbReference type="RuleBase" id="RU003616"/>
    </source>
</evidence>
<name>A0A086YYR9_9BIFI</name>
<dbReference type="PROSITE" id="PS01031">
    <property type="entry name" value="SHSP"/>
    <property type="match status" value="1"/>
</dbReference>
<gene>
    <name evidence="4" type="ORF">BACT_0251</name>
</gene>
<evidence type="ECO:0000313" key="5">
    <source>
        <dbReference type="Proteomes" id="UP000029015"/>
    </source>
</evidence>
<dbReference type="Gene3D" id="2.60.40.790">
    <property type="match status" value="1"/>
</dbReference>
<feature type="domain" description="SHSP" evidence="3">
    <location>
        <begin position="37"/>
        <end position="153"/>
    </location>
</feature>
<proteinExistence type="inferred from homology"/>
<dbReference type="eggNOG" id="COG0071">
    <property type="taxonomic scope" value="Bacteria"/>
</dbReference>
<dbReference type="PANTHER" id="PTHR11527">
    <property type="entry name" value="HEAT-SHOCK PROTEIN 20 FAMILY MEMBER"/>
    <property type="match status" value="1"/>
</dbReference>
<dbReference type="EMBL" id="JGYK01000002">
    <property type="protein sequence ID" value="KFI39419.1"/>
    <property type="molecule type" value="Genomic_DNA"/>
</dbReference>
<protein>
    <submittedName>
        <fullName evidence="4">Hsp20-family heat shock chaperone</fullName>
    </submittedName>
</protein>
<evidence type="ECO:0000256" key="1">
    <source>
        <dbReference type="PROSITE-ProRule" id="PRU00285"/>
    </source>
</evidence>
<sequence>MMTMLPALMNNSIFSDFFDDPFFNNWRDSRRSDGSAQMTPSALMNTDVREKDGNYELDIDLPGFTKDDVALRLEDGYLIVSAQKKGEQGSKDDEGKWIRRERYTGACSRSFYVGEGLKEDDIRARFSDGTLHVSVPKESVRPVETKKTISIED</sequence>
<comment type="similarity">
    <text evidence="1 2">Belongs to the small heat shock protein (HSP20) family.</text>
</comment>
<organism evidence="4 5">
    <name type="scientific">Bifidobacterium actinocoloniiforme DSM 22766</name>
    <dbReference type="NCBI Taxonomy" id="1437605"/>
    <lineage>
        <taxon>Bacteria</taxon>
        <taxon>Bacillati</taxon>
        <taxon>Actinomycetota</taxon>
        <taxon>Actinomycetes</taxon>
        <taxon>Bifidobacteriales</taxon>
        <taxon>Bifidobacteriaceae</taxon>
        <taxon>Bifidobacterium</taxon>
    </lineage>
</organism>
<dbReference type="CDD" id="cd06471">
    <property type="entry name" value="ACD_LpsHSP_like"/>
    <property type="match status" value="1"/>
</dbReference>
<dbReference type="STRING" id="1437605.AB656_07090"/>
<reference evidence="4 5" key="1">
    <citation type="submission" date="2014-03" db="EMBL/GenBank/DDBJ databases">
        <title>Genomics of Bifidobacteria.</title>
        <authorList>
            <person name="Ventura M."/>
            <person name="Milani C."/>
            <person name="Lugli G.A."/>
        </authorList>
    </citation>
    <scope>NUCLEOTIDE SEQUENCE [LARGE SCALE GENOMIC DNA]</scope>
    <source>
        <strain evidence="4 5">DSM 22766</strain>
    </source>
</reference>
<dbReference type="InterPro" id="IPR031107">
    <property type="entry name" value="Small_HSP"/>
</dbReference>
<dbReference type="InterPro" id="IPR008978">
    <property type="entry name" value="HSP20-like_chaperone"/>
</dbReference>
<evidence type="ECO:0000259" key="3">
    <source>
        <dbReference type="PROSITE" id="PS01031"/>
    </source>
</evidence>
<comment type="caution">
    <text evidence="4">The sequence shown here is derived from an EMBL/GenBank/DDBJ whole genome shotgun (WGS) entry which is preliminary data.</text>
</comment>
<dbReference type="Proteomes" id="UP000029015">
    <property type="component" value="Unassembled WGS sequence"/>
</dbReference>
<keyword evidence="4" id="KW-0346">Stress response</keyword>